<dbReference type="GeneID" id="74530301"/>
<accession>A0ABY5RD01</accession>
<evidence type="ECO:0000256" key="1">
    <source>
        <dbReference type="ARBA" id="ARBA00022801"/>
    </source>
</evidence>
<dbReference type="PANTHER" id="PTHR43798">
    <property type="entry name" value="MONOACYLGLYCEROL LIPASE"/>
    <property type="match status" value="1"/>
</dbReference>
<dbReference type="SUPFAM" id="SSF53474">
    <property type="entry name" value="alpha/beta-Hydrolases"/>
    <property type="match status" value="1"/>
</dbReference>
<proteinExistence type="predicted"/>
<dbReference type="GO" id="GO:0016787">
    <property type="term" value="F:hydrolase activity"/>
    <property type="evidence" value="ECO:0007669"/>
    <property type="project" value="UniProtKB-KW"/>
</dbReference>
<evidence type="ECO:0000259" key="2">
    <source>
        <dbReference type="Pfam" id="PF12697"/>
    </source>
</evidence>
<keyword evidence="1 3" id="KW-0378">Hydrolase</keyword>
<name>A0ABY5RD01_HALLR</name>
<dbReference type="Gene3D" id="3.40.50.1820">
    <property type="entry name" value="alpha/beta hydrolase"/>
    <property type="match status" value="1"/>
</dbReference>
<keyword evidence="4" id="KW-1185">Reference proteome</keyword>
<feature type="domain" description="AB hydrolase-1" evidence="2">
    <location>
        <begin position="30"/>
        <end position="254"/>
    </location>
</feature>
<sequence>MNLPDDWETDSIHVDGVSLQYYRTGEGPPLVMAHGFTDNGRCWEPLVEDLAADYDVVTYDARAHGLSDAPETGYGPRDRVADLVGLLDALDLSNPILLGHSMGGSTVALAAAMHPDLPRAVVLEDPACMLDIPESGPDERANEVRNAVREWSEKGVDTIADEYRDERPDLARRLAVARTECRPAIAEITRAGFGAAAEIFPDITAPALVLKADADPETRADHLDTASTLADGRLVHVPGAGHCIFRDQYDAGLAELRAFLRRV</sequence>
<dbReference type="EMBL" id="CP078063">
    <property type="protein sequence ID" value="UVE50246.1"/>
    <property type="molecule type" value="Genomic_DNA"/>
</dbReference>
<evidence type="ECO:0000313" key="3">
    <source>
        <dbReference type="EMBL" id="UVE50246.1"/>
    </source>
</evidence>
<protein>
    <submittedName>
        <fullName evidence="3">Alpha/beta hydrolase</fullName>
    </submittedName>
</protein>
<dbReference type="InterPro" id="IPR029058">
    <property type="entry name" value="AB_hydrolase_fold"/>
</dbReference>
<dbReference type="InterPro" id="IPR050266">
    <property type="entry name" value="AB_hydrolase_sf"/>
</dbReference>
<dbReference type="InterPro" id="IPR000073">
    <property type="entry name" value="AB_hydrolase_1"/>
</dbReference>
<dbReference type="Pfam" id="PF12697">
    <property type="entry name" value="Abhydrolase_6"/>
    <property type="match status" value="1"/>
</dbReference>
<reference evidence="3" key="1">
    <citation type="submission" date="2021-07" db="EMBL/GenBank/DDBJ databases">
        <title>Studies on halocins as antimicrobial molecules from haloarchaea.</title>
        <authorList>
            <person name="Kumar S."/>
            <person name="Khare S.K."/>
        </authorList>
    </citation>
    <scope>NUCLEOTIDE SEQUENCE</scope>
    <source>
        <strain evidence="3">NCIM 5678</strain>
    </source>
</reference>
<dbReference type="RefSeq" id="WP_007543321.1">
    <property type="nucleotide sequence ID" value="NZ_CP078063.1"/>
</dbReference>
<gene>
    <name evidence="3" type="ORF">KU306_15300</name>
</gene>
<dbReference type="Proteomes" id="UP001058330">
    <property type="component" value="Chromosome"/>
</dbReference>
<dbReference type="PANTHER" id="PTHR43798:SF31">
    <property type="entry name" value="AB HYDROLASE SUPERFAMILY PROTEIN YCLE"/>
    <property type="match status" value="1"/>
</dbReference>
<organism evidence="3 4">
    <name type="scientific">Haloferax larsenii</name>
    <dbReference type="NCBI Taxonomy" id="302484"/>
    <lineage>
        <taxon>Archaea</taxon>
        <taxon>Methanobacteriati</taxon>
        <taxon>Methanobacteriota</taxon>
        <taxon>Stenosarchaea group</taxon>
        <taxon>Halobacteria</taxon>
        <taxon>Halobacteriales</taxon>
        <taxon>Haloferacaceae</taxon>
        <taxon>Haloferax</taxon>
    </lineage>
</organism>
<evidence type="ECO:0000313" key="4">
    <source>
        <dbReference type="Proteomes" id="UP001058330"/>
    </source>
</evidence>